<organism evidence="1">
    <name type="scientific">Entomoneis paludosa</name>
    <dbReference type="NCBI Taxonomy" id="265537"/>
    <lineage>
        <taxon>Eukaryota</taxon>
        <taxon>Sar</taxon>
        <taxon>Stramenopiles</taxon>
        <taxon>Ochrophyta</taxon>
        <taxon>Bacillariophyta</taxon>
        <taxon>Bacillariophyceae</taxon>
        <taxon>Bacillariophycidae</taxon>
        <taxon>Entomoneidaceae</taxon>
        <taxon>Entomoneis</taxon>
    </lineage>
</organism>
<proteinExistence type="predicted"/>
<dbReference type="AlphaFoldDB" id="A0A7S2Y5G7"/>
<gene>
    <name evidence="1" type="ORF">APAL1065_LOCUS6416</name>
</gene>
<reference evidence="1" key="1">
    <citation type="submission" date="2021-01" db="EMBL/GenBank/DDBJ databases">
        <authorList>
            <person name="Corre E."/>
            <person name="Pelletier E."/>
            <person name="Niang G."/>
            <person name="Scheremetjew M."/>
            <person name="Finn R."/>
            <person name="Kale V."/>
            <person name="Holt S."/>
            <person name="Cochrane G."/>
            <person name="Meng A."/>
            <person name="Brown T."/>
            <person name="Cohen L."/>
        </authorList>
    </citation>
    <scope>NUCLEOTIDE SEQUENCE</scope>
    <source>
        <strain evidence="1">CCMP125</strain>
    </source>
</reference>
<name>A0A7S2Y5G7_9STRA</name>
<dbReference type="EMBL" id="HBHT01009603">
    <property type="protein sequence ID" value="CAD9953485.1"/>
    <property type="molecule type" value="Transcribed_RNA"/>
</dbReference>
<protein>
    <submittedName>
        <fullName evidence="1">Uncharacterized protein</fullName>
    </submittedName>
</protein>
<sequence length="162" mass="18674">MSKDPPRVVATDNFSWAIANRSKVEKLSYQQAVEKYCRGDSSKHVIVICSWMPMGEDWSKVFRQNMVDEYILIGECDDGQCGDNWATWGNVHMLSADVSEEIQHNMEKRSEPFQPPQETAPYKLDGYTRKNLDTLRPYQLSRYDNALSKLGRTVSFRRGGKD</sequence>
<accession>A0A7S2Y5G7</accession>
<evidence type="ECO:0000313" key="1">
    <source>
        <dbReference type="EMBL" id="CAD9953485.1"/>
    </source>
</evidence>